<comment type="caution">
    <text evidence="2">The sequence shown here is derived from an EMBL/GenBank/DDBJ whole genome shotgun (WGS) entry which is preliminary data.</text>
</comment>
<evidence type="ECO:0000256" key="1">
    <source>
        <dbReference type="SAM" id="MobiDB-lite"/>
    </source>
</evidence>
<name>A0A0G1ZXX1_9BACT</name>
<proteinExistence type="predicted"/>
<dbReference type="AlphaFoldDB" id="A0A0G1ZXX1"/>
<protein>
    <submittedName>
        <fullName evidence="2">Uncharacterized protein</fullName>
    </submittedName>
</protein>
<accession>A0A0G1ZXX1</accession>
<feature type="region of interest" description="Disordered" evidence="1">
    <location>
        <begin position="1"/>
        <end position="63"/>
    </location>
</feature>
<evidence type="ECO:0000313" key="2">
    <source>
        <dbReference type="EMBL" id="KKW33267.1"/>
    </source>
</evidence>
<dbReference type="EMBL" id="LCRI01000002">
    <property type="protein sequence ID" value="KKW33267.1"/>
    <property type="molecule type" value="Genomic_DNA"/>
</dbReference>
<reference evidence="2 3" key="1">
    <citation type="journal article" date="2015" name="Nature">
        <title>rRNA introns, odd ribosomes, and small enigmatic genomes across a large radiation of phyla.</title>
        <authorList>
            <person name="Brown C.T."/>
            <person name="Hug L.A."/>
            <person name="Thomas B.C."/>
            <person name="Sharon I."/>
            <person name="Castelle C.J."/>
            <person name="Singh A."/>
            <person name="Wilkins M.J."/>
            <person name="Williams K.H."/>
            <person name="Banfield J.F."/>
        </authorList>
    </citation>
    <scope>NUCLEOTIDE SEQUENCE [LARGE SCALE GENOMIC DNA]</scope>
</reference>
<evidence type="ECO:0000313" key="3">
    <source>
        <dbReference type="Proteomes" id="UP000034711"/>
    </source>
</evidence>
<organism evidence="2 3">
    <name type="scientific">Candidatus Uhrbacteria bacterium GW2011_GWA2_53_10</name>
    <dbReference type="NCBI Taxonomy" id="1618980"/>
    <lineage>
        <taxon>Bacteria</taxon>
        <taxon>Candidatus Uhriibacteriota</taxon>
    </lineage>
</organism>
<gene>
    <name evidence="2" type="ORF">UY77_C0002G0015</name>
</gene>
<dbReference type="Proteomes" id="UP000034711">
    <property type="component" value="Unassembled WGS sequence"/>
</dbReference>
<sequence length="156" mass="16712">MSPPRRVNFHARAGGTASQHAPRSSRNEHRAPAADTSASGSSPPPLLLPLLEPPRTSGAHRHNKYMSAPCASSCSVFRIPNPMSGIQSNPDPRAGSGRHFLSIALAETQARRLASHTPIPSSFPTKTLDDSAASLHPLSTLGRRLFIKEKSILRNV</sequence>